<dbReference type="GeneID" id="9185468"/>
<evidence type="ECO:0000313" key="2">
    <source>
        <dbReference type="EMBL" id="CAZ81958.1"/>
    </source>
</evidence>
<evidence type="ECO:0000256" key="1">
    <source>
        <dbReference type="SAM" id="MobiDB-lite"/>
    </source>
</evidence>
<dbReference type="HOGENOM" id="CLU_2777730_0_0_1"/>
<protein>
    <submittedName>
        <fullName evidence="2">(Perigord truffle) hypothetical protein</fullName>
    </submittedName>
</protein>
<dbReference type="AlphaFoldDB" id="D5GBV8"/>
<proteinExistence type="predicted"/>
<dbReference type="Proteomes" id="UP000006911">
    <property type="component" value="Unassembled WGS sequence"/>
</dbReference>
<dbReference type="RefSeq" id="XP_002837767.1">
    <property type="nucleotide sequence ID" value="XM_002837721.1"/>
</dbReference>
<evidence type="ECO:0000313" key="3">
    <source>
        <dbReference type="Proteomes" id="UP000006911"/>
    </source>
</evidence>
<gene>
    <name evidence="2" type="ORF">GSTUM_00005608001</name>
</gene>
<organism evidence="2 3">
    <name type="scientific">Tuber melanosporum (strain Mel28)</name>
    <name type="common">Perigord black truffle</name>
    <dbReference type="NCBI Taxonomy" id="656061"/>
    <lineage>
        <taxon>Eukaryota</taxon>
        <taxon>Fungi</taxon>
        <taxon>Dikarya</taxon>
        <taxon>Ascomycota</taxon>
        <taxon>Pezizomycotina</taxon>
        <taxon>Pezizomycetes</taxon>
        <taxon>Pezizales</taxon>
        <taxon>Tuberaceae</taxon>
        <taxon>Tuber</taxon>
    </lineage>
</organism>
<keyword evidence="3" id="KW-1185">Reference proteome</keyword>
<dbReference type="InParanoid" id="D5GBV8"/>
<accession>D5GBV8</accession>
<dbReference type="EMBL" id="FN430097">
    <property type="protein sequence ID" value="CAZ81958.1"/>
    <property type="molecule type" value="Genomic_DNA"/>
</dbReference>
<dbReference type="KEGG" id="tml:GSTUM_00005608001"/>
<sequence length="69" mass="7477">MMLKRKRFCIGSIVRGVVAEGETRRMRRGSRGSRGGGYCCARPPPVARSPPQESRSGAPISCLDSSCFC</sequence>
<name>D5GBV8_TUBMM</name>
<reference evidence="2 3" key="1">
    <citation type="journal article" date="2010" name="Nature">
        <title>Perigord black truffle genome uncovers evolutionary origins and mechanisms of symbiosis.</title>
        <authorList>
            <person name="Martin F."/>
            <person name="Kohler A."/>
            <person name="Murat C."/>
            <person name="Balestrini R."/>
            <person name="Coutinho P.M."/>
            <person name="Jaillon O."/>
            <person name="Montanini B."/>
            <person name="Morin E."/>
            <person name="Noel B."/>
            <person name="Percudani R."/>
            <person name="Porcel B."/>
            <person name="Rubini A."/>
            <person name="Amicucci A."/>
            <person name="Amselem J."/>
            <person name="Anthouard V."/>
            <person name="Arcioni S."/>
            <person name="Artiguenave F."/>
            <person name="Aury J.M."/>
            <person name="Ballario P."/>
            <person name="Bolchi A."/>
            <person name="Brenna A."/>
            <person name="Brun A."/>
            <person name="Buee M."/>
            <person name="Cantarel B."/>
            <person name="Chevalier G."/>
            <person name="Couloux A."/>
            <person name="Da Silva C."/>
            <person name="Denoeud F."/>
            <person name="Duplessis S."/>
            <person name="Ghignone S."/>
            <person name="Hilselberger B."/>
            <person name="Iotti M."/>
            <person name="Marcais B."/>
            <person name="Mello A."/>
            <person name="Miranda M."/>
            <person name="Pacioni G."/>
            <person name="Quesneville H."/>
            <person name="Riccioni C."/>
            <person name="Ruotolo R."/>
            <person name="Splivallo R."/>
            <person name="Stocchi V."/>
            <person name="Tisserant E."/>
            <person name="Viscomi A.R."/>
            <person name="Zambonelli A."/>
            <person name="Zampieri E."/>
            <person name="Henrissat B."/>
            <person name="Lebrun M.H."/>
            <person name="Paolocci F."/>
            <person name="Bonfante P."/>
            <person name="Ottonello S."/>
            <person name="Wincker P."/>
        </authorList>
    </citation>
    <scope>NUCLEOTIDE SEQUENCE [LARGE SCALE GENOMIC DNA]</scope>
    <source>
        <strain evidence="2 3">Mel28</strain>
    </source>
</reference>
<feature type="region of interest" description="Disordered" evidence="1">
    <location>
        <begin position="24"/>
        <end position="60"/>
    </location>
</feature>